<protein>
    <submittedName>
        <fullName evidence="4">OmpA family protein</fullName>
    </submittedName>
</protein>
<accession>A0ABR7JKE1</accession>
<keyword evidence="5" id="KW-1185">Reference proteome</keyword>
<keyword evidence="2" id="KW-1133">Transmembrane helix</keyword>
<organism evidence="4 5">
    <name type="scientific">Romboutsia faecis</name>
    <dbReference type="NCBI Taxonomy" id="2764597"/>
    <lineage>
        <taxon>Bacteria</taxon>
        <taxon>Bacillati</taxon>
        <taxon>Bacillota</taxon>
        <taxon>Clostridia</taxon>
        <taxon>Peptostreptococcales</taxon>
        <taxon>Peptostreptococcaceae</taxon>
        <taxon>Romboutsia</taxon>
    </lineage>
</organism>
<reference evidence="4 5" key="1">
    <citation type="submission" date="2020-08" db="EMBL/GenBank/DDBJ databases">
        <authorList>
            <person name="Liu C."/>
            <person name="Sun Q."/>
        </authorList>
    </citation>
    <scope>NUCLEOTIDE SEQUENCE [LARGE SCALE GENOMIC DNA]</scope>
    <source>
        <strain evidence="4 5">NSJ-18</strain>
    </source>
</reference>
<dbReference type="RefSeq" id="WP_153971397.1">
    <property type="nucleotide sequence ID" value="NZ_JACRWE010000001.1"/>
</dbReference>
<evidence type="ECO:0000259" key="3">
    <source>
        <dbReference type="PROSITE" id="PS51123"/>
    </source>
</evidence>
<name>A0ABR7JKE1_9FIRM</name>
<evidence type="ECO:0000313" key="4">
    <source>
        <dbReference type="EMBL" id="MBC5995397.1"/>
    </source>
</evidence>
<dbReference type="EMBL" id="JACRWE010000001">
    <property type="protein sequence ID" value="MBC5995397.1"/>
    <property type="molecule type" value="Genomic_DNA"/>
</dbReference>
<gene>
    <name evidence="4" type="ORF">H8923_01375</name>
</gene>
<dbReference type="Proteomes" id="UP000609849">
    <property type="component" value="Unassembled WGS sequence"/>
</dbReference>
<dbReference type="PANTHER" id="PTHR30329:SF21">
    <property type="entry name" value="LIPOPROTEIN YIAD-RELATED"/>
    <property type="match status" value="1"/>
</dbReference>
<feature type="transmembrane region" description="Helical" evidence="2">
    <location>
        <begin position="21"/>
        <end position="44"/>
    </location>
</feature>
<comment type="caution">
    <text evidence="4">The sequence shown here is derived from an EMBL/GenBank/DDBJ whole genome shotgun (WGS) entry which is preliminary data.</text>
</comment>
<evidence type="ECO:0000256" key="1">
    <source>
        <dbReference type="PROSITE-ProRule" id="PRU00473"/>
    </source>
</evidence>
<dbReference type="InterPro" id="IPR036737">
    <property type="entry name" value="OmpA-like_sf"/>
</dbReference>
<dbReference type="Pfam" id="PF00691">
    <property type="entry name" value="OmpA"/>
    <property type="match status" value="1"/>
</dbReference>
<dbReference type="SUPFAM" id="SSF103088">
    <property type="entry name" value="OmpA-like"/>
    <property type="match status" value="1"/>
</dbReference>
<proteinExistence type="predicted"/>
<keyword evidence="2" id="KW-0812">Transmembrane</keyword>
<dbReference type="PANTHER" id="PTHR30329">
    <property type="entry name" value="STATOR ELEMENT OF FLAGELLAR MOTOR COMPLEX"/>
    <property type="match status" value="1"/>
</dbReference>
<evidence type="ECO:0000313" key="5">
    <source>
        <dbReference type="Proteomes" id="UP000609849"/>
    </source>
</evidence>
<dbReference type="Gene3D" id="3.30.1330.60">
    <property type="entry name" value="OmpA-like domain"/>
    <property type="match status" value="1"/>
</dbReference>
<keyword evidence="1 2" id="KW-0472">Membrane</keyword>
<dbReference type="PROSITE" id="PS51123">
    <property type="entry name" value="OMPA_2"/>
    <property type="match status" value="1"/>
</dbReference>
<dbReference type="InterPro" id="IPR006665">
    <property type="entry name" value="OmpA-like"/>
</dbReference>
<dbReference type="InterPro" id="IPR050330">
    <property type="entry name" value="Bact_OuterMem_StrucFunc"/>
</dbReference>
<feature type="domain" description="OmpA-like" evidence="3">
    <location>
        <begin position="92"/>
        <end position="231"/>
    </location>
</feature>
<evidence type="ECO:0000256" key="2">
    <source>
        <dbReference type="SAM" id="Phobius"/>
    </source>
</evidence>
<sequence length="244" mass="28937">MSKLDKFKRKNNNNEGVNSSIADLMSGIMIVFLFIAVAFMSKVYDENVNIKKQQQTVENIVDTYEETKINIYEDLYNEFNGDMDAWQMEIESDGTIRFKEPEVYFEKGKSELKSQFKDILDSFFPRYINVIYKNHKDNVKEIRIEGHTSSEWEKNTNTKDAYFGNMELSQDRTRNVLKYIMNIPKLNQYEEWLIDNITANGMSYSKRIFDENNMEDKNASRRVEFRVITNSDETINEIIENYND</sequence>